<sequence>MFRWRVPKSTIGTLRRNGFAIVDNALPPAIALELRDEIVTAAMTQPALLSRNSTIVKTSAAPPMLIAKPNIGELDLSFGVISAALPRLGQFAEDGGLIAQLSCNDDGDSSNLADNRLPFVLATQTVKAQINFGGGACFPMHVDSDGDGRVVTGVVYLNETYVNCKQDHNNDNSGNNNNKSSNNSSTDDGGALRLYPLPLQTPIDVPPIFNRLVLFSSLQMPHRVLPSSAPDRICFTIWMSTTPPPPLPPTLTPPSADINNPRWLKLHRLKLAKILYANEWAQSIVESHTAADDSFAQRHHVSLLLSTHTHDVAVSRRVLARNVPRLARIGDSGVSDLDAAKIVWDWIRDTAVKDANDAQSCWF</sequence>
<comment type="cofactor">
    <cofactor evidence="1">
        <name>L-ascorbate</name>
        <dbReference type="ChEBI" id="CHEBI:38290"/>
    </cofactor>
</comment>
<dbReference type="SMART" id="SM00702">
    <property type="entry name" value="P4Hc"/>
    <property type="match status" value="1"/>
</dbReference>
<gene>
    <name evidence="7" type="ORF">HK100_008438</name>
</gene>
<dbReference type="AlphaFoldDB" id="A0AAD5XL13"/>
<evidence type="ECO:0000313" key="8">
    <source>
        <dbReference type="Proteomes" id="UP001211907"/>
    </source>
</evidence>
<dbReference type="InterPro" id="IPR044862">
    <property type="entry name" value="Pro_4_hyd_alph_FE2OG_OXY"/>
</dbReference>
<dbReference type="GO" id="GO:0031418">
    <property type="term" value="F:L-ascorbic acid binding"/>
    <property type="evidence" value="ECO:0007669"/>
    <property type="project" value="UniProtKB-KW"/>
</dbReference>
<feature type="region of interest" description="Disordered" evidence="5">
    <location>
        <begin position="166"/>
        <end position="189"/>
    </location>
</feature>
<dbReference type="GO" id="GO:0008198">
    <property type="term" value="F:ferrous iron binding"/>
    <property type="evidence" value="ECO:0007669"/>
    <property type="project" value="TreeGrafter"/>
</dbReference>
<feature type="domain" description="Prolyl 4-hydroxylase alpha subunit" evidence="6">
    <location>
        <begin position="17"/>
        <end position="240"/>
    </location>
</feature>
<evidence type="ECO:0000313" key="7">
    <source>
        <dbReference type="EMBL" id="KAJ3140899.1"/>
    </source>
</evidence>
<evidence type="ECO:0000256" key="3">
    <source>
        <dbReference type="ARBA" id="ARBA00022964"/>
    </source>
</evidence>
<evidence type="ECO:0000256" key="4">
    <source>
        <dbReference type="ARBA" id="ARBA00023002"/>
    </source>
</evidence>
<accession>A0AAD5XL13</accession>
<feature type="compositionally biased region" description="Low complexity" evidence="5">
    <location>
        <begin position="171"/>
        <end position="189"/>
    </location>
</feature>
<protein>
    <recommendedName>
        <fullName evidence="6">Prolyl 4-hydroxylase alpha subunit domain-containing protein</fullName>
    </recommendedName>
</protein>
<dbReference type="PANTHER" id="PTHR12907:SF26">
    <property type="entry name" value="HIF PROLYL HYDROXYLASE, ISOFORM C"/>
    <property type="match status" value="1"/>
</dbReference>
<evidence type="ECO:0000256" key="2">
    <source>
        <dbReference type="ARBA" id="ARBA00022896"/>
    </source>
</evidence>
<evidence type="ECO:0000256" key="1">
    <source>
        <dbReference type="ARBA" id="ARBA00001961"/>
    </source>
</evidence>
<evidence type="ECO:0000256" key="5">
    <source>
        <dbReference type="SAM" id="MobiDB-lite"/>
    </source>
</evidence>
<name>A0AAD5XL13_9FUNG</name>
<dbReference type="InterPro" id="IPR006620">
    <property type="entry name" value="Pro_4_hyd_alph"/>
</dbReference>
<keyword evidence="8" id="KW-1185">Reference proteome</keyword>
<keyword evidence="2" id="KW-0847">Vitamin C</keyword>
<dbReference type="EMBL" id="JADGJH010000041">
    <property type="protein sequence ID" value="KAJ3140899.1"/>
    <property type="molecule type" value="Genomic_DNA"/>
</dbReference>
<dbReference type="SUPFAM" id="SSF51197">
    <property type="entry name" value="Clavaminate synthase-like"/>
    <property type="match status" value="1"/>
</dbReference>
<dbReference type="GO" id="GO:0031543">
    <property type="term" value="F:peptidyl-proline dioxygenase activity"/>
    <property type="evidence" value="ECO:0007669"/>
    <property type="project" value="TreeGrafter"/>
</dbReference>
<proteinExistence type="predicted"/>
<reference evidence="7" key="1">
    <citation type="submission" date="2020-05" db="EMBL/GenBank/DDBJ databases">
        <title>Phylogenomic resolution of chytrid fungi.</title>
        <authorList>
            <person name="Stajich J.E."/>
            <person name="Amses K."/>
            <person name="Simmons R."/>
            <person name="Seto K."/>
            <person name="Myers J."/>
            <person name="Bonds A."/>
            <person name="Quandt C.A."/>
            <person name="Barry K."/>
            <person name="Liu P."/>
            <person name="Grigoriev I."/>
            <person name="Longcore J.E."/>
            <person name="James T.Y."/>
        </authorList>
    </citation>
    <scope>NUCLEOTIDE SEQUENCE</scope>
    <source>
        <strain evidence="7">JEL0513</strain>
    </source>
</reference>
<dbReference type="Pfam" id="PF13640">
    <property type="entry name" value="2OG-FeII_Oxy_3"/>
    <property type="match status" value="1"/>
</dbReference>
<dbReference type="PANTHER" id="PTHR12907">
    <property type="entry name" value="EGL NINE HOMOLOG-RELATED"/>
    <property type="match status" value="1"/>
</dbReference>
<organism evidence="7 8">
    <name type="scientific">Physocladia obscura</name>
    <dbReference type="NCBI Taxonomy" id="109957"/>
    <lineage>
        <taxon>Eukaryota</taxon>
        <taxon>Fungi</taxon>
        <taxon>Fungi incertae sedis</taxon>
        <taxon>Chytridiomycota</taxon>
        <taxon>Chytridiomycota incertae sedis</taxon>
        <taxon>Chytridiomycetes</taxon>
        <taxon>Chytridiales</taxon>
        <taxon>Chytriomycetaceae</taxon>
        <taxon>Physocladia</taxon>
    </lineage>
</organism>
<dbReference type="GO" id="GO:0071456">
    <property type="term" value="P:cellular response to hypoxia"/>
    <property type="evidence" value="ECO:0007669"/>
    <property type="project" value="TreeGrafter"/>
</dbReference>
<evidence type="ECO:0000259" key="6">
    <source>
        <dbReference type="SMART" id="SM00702"/>
    </source>
</evidence>
<keyword evidence="4" id="KW-0560">Oxidoreductase</keyword>
<comment type="caution">
    <text evidence="7">The sequence shown here is derived from an EMBL/GenBank/DDBJ whole genome shotgun (WGS) entry which is preliminary data.</text>
</comment>
<dbReference type="Gene3D" id="2.60.120.620">
    <property type="entry name" value="q2cbj1_9rhob like domain"/>
    <property type="match status" value="1"/>
</dbReference>
<keyword evidence="3" id="KW-0223">Dioxygenase</keyword>
<dbReference type="Proteomes" id="UP001211907">
    <property type="component" value="Unassembled WGS sequence"/>
</dbReference>
<dbReference type="InterPro" id="IPR051559">
    <property type="entry name" value="HIF_prolyl_hydroxylases"/>
</dbReference>